<reference evidence="2 3" key="2">
    <citation type="submission" date="2018-08" db="EMBL/GenBank/DDBJ databases">
        <title>The draft genome of Acinetobacter sichuanensis strain WCHAc060041.</title>
        <authorList>
            <person name="Qin J."/>
            <person name="Feng Y."/>
            <person name="Zong Z."/>
        </authorList>
    </citation>
    <scope>NUCLEOTIDE SEQUENCE [LARGE SCALE GENOMIC DNA]</scope>
    <source>
        <strain evidence="2 3">WCHAc060041</strain>
    </source>
</reference>
<gene>
    <name evidence="1" type="ORF">ACFODO_23765</name>
    <name evidence="2" type="ORF">C9E89_019700</name>
</gene>
<evidence type="ECO:0000313" key="1">
    <source>
        <dbReference type="EMBL" id="MFC2998212.1"/>
    </source>
</evidence>
<reference evidence="1" key="1">
    <citation type="journal article" date="2014" name="Int. J. Syst. Evol. Microbiol.">
        <title>Complete genome of a new Firmicutes species belonging to the dominant human colonic microbiota ('Ruminococcus bicirculans') reveals two chromosomes and a selective capacity to utilize plant glucans.</title>
        <authorList>
            <consortium name="NISC Comparative Sequencing Program"/>
            <person name="Wegmann U."/>
            <person name="Louis P."/>
            <person name="Goesmann A."/>
            <person name="Henrissat B."/>
            <person name="Duncan S.H."/>
            <person name="Flint H.J."/>
        </authorList>
    </citation>
    <scope>NUCLEOTIDE SEQUENCE</scope>
    <source>
        <strain evidence="1">KCTC 62575</strain>
    </source>
</reference>
<evidence type="ECO:0000313" key="3">
    <source>
        <dbReference type="Proteomes" id="UP000240957"/>
    </source>
</evidence>
<organism evidence="2 3">
    <name type="scientific">Acinetobacter sichuanensis</name>
    <dbReference type="NCBI Taxonomy" id="2136183"/>
    <lineage>
        <taxon>Bacteria</taxon>
        <taxon>Pseudomonadati</taxon>
        <taxon>Pseudomonadota</taxon>
        <taxon>Gammaproteobacteria</taxon>
        <taxon>Moraxellales</taxon>
        <taxon>Moraxellaceae</taxon>
        <taxon>Acinetobacter</taxon>
    </lineage>
</organism>
<evidence type="ECO:0000313" key="4">
    <source>
        <dbReference type="Proteomes" id="UP001595455"/>
    </source>
</evidence>
<dbReference type="OrthoDB" id="6672960at2"/>
<comment type="caution">
    <text evidence="2">The sequence shown here is derived from an EMBL/GenBank/DDBJ whole genome shotgun (WGS) entry which is preliminary data.</text>
</comment>
<accession>A0A371YK31</accession>
<keyword evidence="4" id="KW-1185">Reference proteome</keyword>
<dbReference type="InterPro" id="IPR020049">
    <property type="entry name" value="Major_capsid-like"/>
</dbReference>
<proteinExistence type="predicted"/>
<reference evidence="4" key="3">
    <citation type="journal article" date="2019" name="Int. J. Syst. Evol. Microbiol.">
        <title>The Global Catalogue of Microorganisms (GCM) 10K type strain sequencing project: providing services to taxonomists for standard genome sequencing and annotation.</title>
        <authorList>
            <consortium name="The Broad Institute Genomics Platform"/>
            <consortium name="The Broad Institute Genome Sequencing Center for Infectious Disease"/>
            <person name="Wu L."/>
            <person name="Ma J."/>
        </authorList>
    </citation>
    <scope>NUCLEOTIDE SEQUENCE [LARGE SCALE GENOMIC DNA]</scope>
    <source>
        <strain evidence="4">KCTC 62575</strain>
    </source>
</reference>
<dbReference type="RefSeq" id="WP_107009932.1">
    <property type="nucleotide sequence ID" value="NZ_JBHRSF010000173.1"/>
</dbReference>
<sequence length="326" mass="35668">MSKQLEQMKIRLTAVAHGVQAAVGDAFNLDTFAKLLIKLESIDEMSPQLAEAQAYAKYLPLESLTGAVVGSASVLQRKRGVGRGKRHSGLGNDVPLAEVLYDEVKLTVQVGVIGYETTIFETAAALRAGISLASDKITAARLAYENHMSDVAWFGESDTGLLGFYNQTGVEVIASTVDYATAIIEVVLADINKAIKGATNASKFDASVQPDTFVMPENKFTILASRIVPDSAGKTFLEYIKEKNTFAMQGKTMTFTSESYLEGKGVGGTDRSIIYRRDPNCITFRCNDLEFLAAQPINYAIRTPGHYMYEGVHLKRVDSLRYYDVE</sequence>
<protein>
    <submittedName>
        <fullName evidence="2">DUF2184 domain-containing protein</fullName>
    </submittedName>
    <submittedName>
        <fullName evidence="1">Major capsid family protein</fullName>
    </submittedName>
</protein>
<dbReference type="EMBL" id="PYIX02000054">
    <property type="protein sequence ID" value="RFC81822.1"/>
    <property type="molecule type" value="Genomic_DNA"/>
</dbReference>
<evidence type="ECO:0000313" key="2">
    <source>
        <dbReference type="EMBL" id="RFC81822.1"/>
    </source>
</evidence>
<dbReference type="EMBL" id="JBHRSF010000173">
    <property type="protein sequence ID" value="MFC2998212.1"/>
    <property type="molecule type" value="Genomic_DNA"/>
</dbReference>
<dbReference type="Proteomes" id="UP001595455">
    <property type="component" value="Unassembled WGS sequence"/>
</dbReference>
<dbReference type="Pfam" id="PF09950">
    <property type="entry name" value="Major_capside"/>
    <property type="match status" value="1"/>
</dbReference>
<dbReference type="AlphaFoldDB" id="A0A371YK31"/>
<dbReference type="Proteomes" id="UP000240957">
    <property type="component" value="Unassembled WGS sequence"/>
</dbReference>
<name>A0A371YK31_9GAMM</name>
<reference evidence="1" key="4">
    <citation type="submission" date="2024-09" db="EMBL/GenBank/DDBJ databases">
        <authorList>
            <person name="Sun Q."/>
            <person name="Mori K."/>
        </authorList>
    </citation>
    <scope>NUCLEOTIDE SEQUENCE</scope>
    <source>
        <strain evidence="1">KCTC 62575</strain>
    </source>
</reference>